<dbReference type="Proteomes" id="UP000193920">
    <property type="component" value="Unassembled WGS sequence"/>
</dbReference>
<sequence>METTSFIEIPEQHLPVKIISVKVEKDQQIDKNSLICLYEISNNIPETSKLNSSEKNKIEELRSNILGKIEEVNIKVGQIINTKNYAVIKIVEPCSHAVQWKGMCTLCGKDCSMY</sequence>
<comment type="caution">
    <text evidence="1">The sequence shown here is derived from an EMBL/GenBank/DDBJ whole genome shotgun (WGS) entry which is preliminary data.</text>
</comment>
<gene>
    <name evidence="1" type="ORF">LY90DRAFT_515278</name>
</gene>
<evidence type="ECO:0000313" key="2">
    <source>
        <dbReference type="Proteomes" id="UP000193920"/>
    </source>
</evidence>
<keyword evidence="2" id="KW-1185">Reference proteome</keyword>
<accession>A0A1Y2ALN5</accession>
<evidence type="ECO:0000313" key="1">
    <source>
        <dbReference type="EMBL" id="ORY22865.1"/>
    </source>
</evidence>
<organism evidence="1 2">
    <name type="scientific">Neocallimastix californiae</name>
    <dbReference type="NCBI Taxonomy" id="1754190"/>
    <lineage>
        <taxon>Eukaryota</taxon>
        <taxon>Fungi</taxon>
        <taxon>Fungi incertae sedis</taxon>
        <taxon>Chytridiomycota</taxon>
        <taxon>Chytridiomycota incertae sedis</taxon>
        <taxon>Neocallimastigomycetes</taxon>
        <taxon>Neocallimastigales</taxon>
        <taxon>Neocallimastigaceae</taxon>
        <taxon>Neocallimastix</taxon>
    </lineage>
</organism>
<dbReference type="AlphaFoldDB" id="A0A1Y2ALN5"/>
<dbReference type="STRING" id="1754190.A0A1Y2ALN5"/>
<name>A0A1Y2ALN5_9FUNG</name>
<proteinExistence type="predicted"/>
<reference evidence="1 2" key="1">
    <citation type="submission" date="2016-08" db="EMBL/GenBank/DDBJ databases">
        <title>A Parts List for Fungal Cellulosomes Revealed by Comparative Genomics.</title>
        <authorList>
            <consortium name="DOE Joint Genome Institute"/>
            <person name="Haitjema C.H."/>
            <person name="Gilmore S.P."/>
            <person name="Henske J.K."/>
            <person name="Solomon K.V."/>
            <person name="De Groot R."/>
            <person name="Kuo A."/>
            <person name="Mondo S.J."/>
            <person name="Salamov A.A."/>
            <person name="Labutti K."/>
            <person name="Zhao Z."/>
            <person name="Chiniquy J."/>
            <person name="Barry K."/>
            <person name="Brewer H.M."/>
            <person name="Purvine S.O."/>
            <person name="Wright A.T."/>
            <person name="Boxma B."/>
            <person name="Van Alen T."/>
            <person name="Hackstein J.H."/>
            <person name="Baker S.E."/>
            <person name="Grigoriev I.V."/>
            <person name="O'Malley M.A."/>
        </authorList>
    </citation>
    <scope>NUCLEOTIDE SEQUENCE [LARGE SCALE GENOMIC DNA]</scope>
    <source>
        <strain evidence="1 2">G1</strain>
    </source>
</reference>
<dbReference type="EMBL" id="MCOG01000241">
    <property type="protein sequence ID" value="ORY22865.1"/>
    <property type="molecule type" value="Genomic_DNA"/>
</dbReference>
<protein>
    <submittedName>
        <fullName evidence="1">Uncharacterized protein</fullName>
    </submittedName>
</protein>